<proteinExistence type="predicted"/>
<dbReference type="Gene3D" id="1.25.40.10">
    <property type="entry name" value="Tetratricopeptide repeat domain"/>
    <property type="match status" value="1"/>
</dbReference>
<organism evidence="2 3">
    <name type="scientific">Musa troglodytarum</name>
    <name type="common">fe'i banana</name>
    <dbReference type="NCBI Taxonomy" id="320322"/>
    <lineage>
        <taxon>Eukaryota</taxon>
        <taxon>Viridiplantae</taxon>
        <taxon>Streptophyta</taxon>
        <taxon>Embryophyta</taxon>
        <taxon>Tracheophyta</taxon>
        <taxon>Spermatophyta</taxon>
        <taxon>Magnoliopsida</taxon>
        <taxon>Liliopsida</taxon>
        <taxon>Zingiberales</taxon>
        <taxon>Musaceae</taxon>
        <taxon>Musa</taxon>
    </lineage>
</organism>
<dbReference type="OrthoDB" id="552664at2759"/>
<dbReference type="AlphaFoldDB" id="A0A9E7JAU6"/>
<accession>A0A9E7JAU6</accession>
<dbReference type="InterPro" id="IPR011990">
    <property type="entry name" value="TPR-like_helical_dom_sf"/>
</dbReference>
<dbReference type="PANTHER" id="PTHR36888">
    <property type="entry name" value="TETRATRICOPEPTIDE-LIKE HELICAL DOMAIN-CONTAINING PROTEIN-RELATED"/>
    <property type="match status" value="1"/>
</dbReference>
<protein>
    <submittedName>
        <fullName evidence="2">Uncharacterized protein</fullName>
    </submittedName>
</protein>
<sequence length="782" mass="87722">METAPLSFRFLRLSPPLFPQLLHPFRRFNPLLHRDHAFSCARCRNRKAVFVACSMSESFSASTAPIPSSYGGWDDAELLDESYRLGTLDSIRSFLASLGITDGKHGFLFLLGFLSALAVSRVRVSSMAVLPVSVVVFVVGFSAGVARAGVASGSIWDLDDKLKDLRDFLKELDDKMSGLRNGLEEGVKSNRLEKSKLKNFVEVVEHMRLRMGHAQMTIESFSSGDIVDSQMDSEQGGKKSSYKLSRKRRELGMIVYDLAQLFGSLFQENITGLKPLKGKDAINKVEIREQAESMKEDSALFVLKASPEISENGVNTSSNKKLDGSKIDKSELSLGGVERDASEVLKVKITAGQNSRSGITPRKFNNSGDQRYGNCVPSHDEELNNLNTSFHFMTKQERYQKMVFRHKYRNIMQNEMHNSADGNANQKEIQSMDFVNESTESSLLEQMLEVHDQSSLHTLEQNSNKIKNKLENDSDFIDQSDNSCNDLEVKFDDQSVRHPTDGVREVREGKTTSSSSSSSVVSADEEFNQNVKEASELQRRARVYMKSQTDEAAADALLYRSTMLLSTAVALKPMSLLAMGQLGNTYLLHGELKLKISRELRVLLSKSDAILKQKLCSLRLKKLDIHNMSRENVAAVLIDVCEECEELLVEAGRKYRMALTIDRSDVRALYNWGLALSYRAQLIADIGPEAAADADKVYMAAIDKFDAIASRSSMYAPDALYRWGMVLQQRSNLRRNNRGEKLKLLQQAKSLFEDVLYVESDNRLAREALSSCLLELNHHGQW</sequence>
<feature type="compositionally biased region" description="Low complexity" evidence="1">
    <location>
        <begin position="513"/>
        <end position="522"/>
    </location>
</feature>
<reference evidence="2" key="1">
    <citation type="submission" date="2022-05" db="EMBL/GenBank/DDBJ databases">
        <title>The Musa troglodytarum L. genome provides insights into the mechanism of non-climacteric behaviour and enrichment of carotenoids.</title>
        <authorList>
            <person name="Wang J."/>
        </authorList>
    </citation>
    <scope>NUCLEOTIDE SEQUENCE</scope>
    <source>
        <tissue evidence="2">Leaf</tissue>
    </source>
</reference>
<dbReference type="PANTHER" id="PTHR36888:SF2">
    <property type="entry name" value="TETRATRICOPEPTIDE REPEAT (TPR)-LIKE SUPERFAMILY PROTEIN"/>
    <property type="match status" value="1"/>
</dbReference>
<feature type="region of interest" description="Disordered" evidence="1">
    <location>
        <begin position="495"/>
        <end position="525"/>
    </location>
</feature>
<dbReference type="EMBL" id="CP097502">
    <property type="protein sequence ID" value="URD74355.1"/>
    <property type="molecule type" value="Genomic_DNA"/>
</dbReference>
<feature type="compositionally biased region" description="Basic and acidic residues" evidence="1">
    <location>
        <begin position="495"/>
        <end position="510"/>
    </location>
</feature>
<evidence type="ECO:0000313" key="2">
    <source>
        <dbReference type="EMBL" id="URD74355.1"/>
    </source>
</evidence>
<evidence type="ECO:0000256" key="1">
    <source>
        <dbReference type="SAM" id="MobiDB-lite"/>
    </source>
</evidence>
<evidence type="ECO:0000313" key="3">
    <source>
        <dbReference type="Proteomes" id="UP001055439"/>
    </source>
</evidence>
<dbReference type="Proteomes" id="UP001055439">
    <property type="component" value="Chromosome 1"/>
</dbReference>
<dbReference type="SUPFAM" id="SSF48452">
    <property type="entry name" value="TPR-like"/>
    <property type="match status" value="1"/>
</dbReference>
<keyword evidence="3" id="KW-1185">Reference proteome</keyword>
<name>A0A9E7JAU6_9LILI</name>
<gene>
    <name evidence="2" type="ORF">MUK42_08809</name>
</gene>